<keyword evidence="3" id="KW-1185">Reference proteome</keyword>
<proteinExistence type="predicted"/>
<sequence length="127" mass="14105">MSLDLNTSSRLLSVLCSSSLFVLPVKHHHQQSVRHQHQAQQQKIWRDRSSSSSSSRRPSAGNLNGSLGGDTTDEELAALSQRHLRTTVESQEMSLHFRDSSLNSSADYAVPSSKVNTVFRTAYSCIF</sequence>
<accession>A0A7R9BIR7</accession>
<reference evidence="2" key="1">
    <citation type="submission" date="2020-11" db="EMBL/GenBank/DDBJ databases">
        <authorList>
            <person name="Tran Van P."/>
        </authorList>
    </citation>
    <scope>NUCLEOTIDE SEQUENCE</scope>
</reference>
<feature type="compositionally biased region" description="Low complexity" evidence="1">
    <location>
        <begin position="50"/>
        <end position="59"/>
    </location>
</feature>
<name>A0A7R9BIR7_9CRUS</name>
<dbReference type="Proteomes" id="UP000678499">
    <property type="component" value="Unassembled WGS sequence"/>
</dbReference>
<organism evidence="2">
    <name type="scientific">Notodromas monacha</name>
    <dbReference type="NCBI Taxonomy" id="399045"/>
    <lineage>
        <taxon>Eukaryota</taxon>
        <taxon>Metazoa</taxon>
        <taxon>Ecdysozoa</taxon>
        <taxon>Arthropoda</taxon>
        <taxon>Crustacea</taxon>
        <taxon>Oligostraca</taxon>
        <taxon>Ostracoda</taxon>
        <taxon>Podocopa</taxon>
        <taxon>Podocopida</taxon>
        <taxon>Cypridocopina</taxon>
        <taxon>Cypridoidea</taxon>
        <taxon>Cyprididae</taxon>
        <taxon>Notodromas</taxon>
    </lineage>
</organism>
<evidence type="ECO:0000313" key="2">
    <source>
        <dbReference type="EMBL" id="CAD7275818.1"/>
    </source>
</evidence>
<dbReference type="EMBL" id="CAJPEX010000487">
    <property type="protein sequence ID" value="CAG0915970.1"/>
    <property type="molecule type" value="Genomic_DNA"/>
</dbReference>
<dbReference type="EMBL" id="OA882524">
    <property type="protein sequence ID" value="CAD7275818.1"/>
    <property type="molecule type" value="Genomic_DNA"/>
</dbReference>
<gene>
    <name evidence="2" type="ORF">NMOB1V02_LOCUS3604</name>
</gene>
<protein>
    <submittedName>
        <fullName evidence="2">Uncharacterized protein</fullName>
    </submittedName>
</protein>
<feature type="region of interest" description="Disordered" evidence="1">
    <location>
        <begin position="32"/>
        <end position="75"/>
    </location>
</feature>
<evidence type="ECO:0000256" key="1">
    <source>
        <dbReference type="SAM" id="MobiDB-lite"/>
    </source>
</evidence>
<evidence type="ECO:0000313" key="3">
    <source>
        <dbReference type="Proteomes" id="UP000678499"/>
    </source>
</evidence>
<dbReference type="AlphaFoldDB" id="A0A7R9BIR7"/>